<comment type="similarity">
    <text evidence="6">Belongs to the major facilitator superfamily. Phthalate permease family.</text>
</comment>
<keyword evidence="12" id="KW-1185">Reference proteome</keyword>
<evidence type="ECO:0000313" key="9">
    <source>
        <dbReference type="EMBL" id="PWC23363.1"/>
    </source>
</evidence>
<feature type="transmembrane region" description="Helical" evidence="7">
    <location>
        <begin position="297"/>
        <end position="321"/>
    </location>
</feature>
<protein>
    <submittedName>
        <fullName evidence="9">MFS transporter</fullName>
    </submittedName>
</protein>
<dbReference type="EMBL" id="QDKK01000025">
    <property type="protein sequence ID" value="PWC23363.1"/>
    <property type="molecule type" value="Genomic_DNA"/>
</dbReference>
<organism evidence="9 11">
    <name type="scientific">Brenneria nigrifluens DSM 30175 = ATCC 13028</name>
    <dbReference type="NCBI Taxonomy" id="1121120"/>
    <lineage>
        <taxon>Bacteria</taxon>
        <taxon>Pseudomonadati</taxon>
        <taxon>Pseudomonadota</taxon>
        <taxon>Gammaproteobacteria</taxon>
        <taxon>Enterobacterales</taxon>
        <taxon>Pectobacteriaceae</taxon>
        <taxon>Brenneria</taxon>
    </lineage>
</organism>
<reference evidence="9 11" key="1">
    <citation type="submission" date="2018-04" db="EMBL/GenBank/DDBJ databases">
        <title>Brenneria corticis sp.nov.</title>
        <authorList>
            <person name="Li Y."/>
        </authorList>
    </citation>
    <scope>NUCLEOTIDE SEQUENCE [LARGE SCALE GENOMIC DNA]</scope>
    <source>
        <strain evidence="9 11">LMG 2694</strain>
    </source>
</reference>
<dbReference type="InterPro" id="IPR036259">
    <property type="entry name" value="MFS_trans_sf"/>
</dbReference>
<keyword evidence="4 7" id="KW-1133">Transmembrane helix</keyword>
<dbReference type="Pfam" id="PF07690">
    <property type="entry name" value="MFS_1"/>
    <property type="match status" value="1"/>
</dbReference>
<keyword evidence="5 7" id="KW-0472">Membrane</keyword>
<evidence type="ECO:0000256" key="6">
    <source>
        <dbReference type="ARBA" id="ARBA00038514"/>
    </source>
</evidence>
<feature type="transmembrane region" description="Helical" evidence="7">
    <location>
        <begin position="142"/>
        <end position="167"/>
    </location>
</feature>
<feature type="transmembrane region" description="Helical" evidence="7">
    <location>
        <begin position="173"/>
        <end position="192"/>
    </location>
</feature>
<feature type="transmembrane region" description="Helical" evidence="7">
    <location>
        <begin position="55"/>
        <end position="78"/>
    </location>
</feature>
<feature type="transmembrane region" description="Helical" evidence="7">
    <location>
        <begin position="85"/>
        <end position="108"/>
    </location>
</feature>
<evidence type="ECO:0000256" key="2">
    <source>
        <dbReference type="ARBA" id="ARBA00022475"/>
    </source>
</evidence>
<evidence type="ECO:0000256" key="7">
    <source>
        <dbReference type="SAM" id="Phobius"/>
    </source>
</evidence>
<evidence type="ECO:0000256" key="5">
    <source>
        <dbReference type="ARBA" id="ARBA00023136"/>
    </source>
</evidence>
<sequence>MGKTMNSTNNKPGRFRWVIASLIFCVYTVAAADRANIGVVLPFIRSDFHMSNTEAGALASLFLLAYAIAQIPSGFLYAKFGVRKIFSISMILTSLATCFVGFSTSILGLKVSRFILGLAEGPLPIGITSTINRWFPASEKGLVTAIFLSAAKFGPVLVPPLCAIIIYHYSWHYVFYFFAIPGLFLSVIWYLIVTNSPRESKFCSPEELDIIEEKIPTGKVIAHTQKSRPIYANEKSFKLLDRIIRTKEVPLISTKKEIFKSWNVLGSMLGYFFMMGIVNVLLAWIPTYLMNEKGFSVMKMGMLASAPWIGAVIGNLLGGWCSDRLLNKRRKPLMMASAIATVVMMITLINAPDNPIILGGLLLLTGILFNLGFSAYMVYPMALTTKEVFPIAGSIINTGGQLGGAACPLIAGLLLDNFSWGYVFGFMAICSFLCLLVLMTINEPIQTKATL</sequence>
<dbReference type="EMBL" id="CP034036">
    <property type="protein sequence ID" value="QCR06362.1"/>
    <property type="molecule type" value="Genomic_DNA"/>
</dbReference>
<proteinExistence type="inferred from homology"/>
<dbReference type="SUPFAM" id="SSF103473">
    <property type="entry name" value="MFS general substrate transporter"/>
    <property type="match status" value="1"/>
</dbReference>
<gene>
    <name evidence="9" type="ORF">DDT54_15035</name>
    <name evidence="10" type="ORF">EH206_20750</name>
</gene>
<evidence type="ECO:0000313" key="10">
    <source>
        <dbReference type="EMBL" id="QCR06362.1"/>
    </source>
</evidence>
<evidence type="ECO:0000313" key="11">
    <source>
        <dbReference type="Proteomes" id="UP000295985"/>
    </source>
</evidence>
<reference evidence="10 12" key="2">
    <citation type="submission" date="2018-11" db="EMBL/GenBank/DDBJ databases">
        <title>Genome sequences of Brenneria nigrifluens and Brenneria rubrifaciens.</title>
        <authorList>
            <person name="Poret-Peterson A.T."/>
            <person name="McClean A.E."/>
            <person name="Kluepfel D.A."/>
        </authorList>
    </citation>
    <scope>NUCLEOTIDE SEQUENCE [LARGE SCALE GENOMIC DNA]</scope>
    <source>
        <strain evidence="10 12">ATCC 13028</strain>
    </source>
</reference>
<feature type="transmembrane region" description="Helical" evidence="7">
    <location>
        <begin position="114"/>
        <end position="135"/>
    </location>
</feature>
<evidence type="ECO:0000259" key="8">
    <source>
        <dbReference type="PROSITE" id="PS50850"/>
    </source>
</evidence>
<evidence type="ECO:0000256" key="4">
    <source>
        <dbReference type="ARBA" id="ARBA00022989"/>
    </source>
</evidence>
<dbReference type="GO" id="GO:0005886">
    <property type="term" value="C:plasma membrane"/>
    <property type="evidence" value="ECO:0007669"/>
    <property type="project" value="UniProtKB-SubCell"/>
</dbReference>
<evidence type="ECO:0000256" key="1">
    <source>
        <dbReference type="ARBA" id="ARBA00004651"/>
    </source>
</evidence>
<evidence type="ECO:0000256" key="3">
    <source>
        <dbReference type="ARBA" id="ARBA00022692"/>
    </source>
</evidence>
<feature type="transmembrane region" description="Helical" evidence="7">
    <location>
        <begin position="333"/>
        <end position="351"/>
    </location>
</feature>
<dbReference type="PANTHER" id="PTHR11662:SF399">
    <property type="entry name" value="FI19708P1-RELATED"/>
    <property type="match status" value="1"/>
</dbReference>
<feature type="transmembrane region" description="Helical" evidence="7">
    <location>
        <begin position="357"/>
        <end position="379"/>
    </location>
</feature>
<dbReference type="AlphaFoldDB" id="A0A2U1UNV9"/>
<dbReference type="Proteomes" id="UP000295985">
    <property type="component" value="Unassembled WGS sequence"/>
</dbReference>
<dbReference type="InterPro" id="IPR011701">
    <property type="entry name" value="MFS"/>
</dbReference>
<dbReference type="PROSITE" id="PS50850">
    <property type="entry name" value="MFS"/>
    <property type="match status" value="1"/>
</dbReference>
<feature type="transmembrane region" description="Helical" evidence="7">
    <location>
        <begin position="262"/>
        <end position="285"/>
    </location>
</feature>
<dbReference type="InterPro" id="IPR050382">
    <property type="entry name" value="MFS_Na/Anion_cotransporter"/>
</dbReference>
<accession>A0A2U1UNV9</accession>
<dbReference type="InterPro" id="IPR020846">
    <property type="entry name" value="MFS_dom"/>
</dbReference>
<feature type="transmembrane region" description="Helical" evidence="7">
    <location>
        <begin position="391"/>
        <end position="414"/>
    </location>
</feature>
<name>A0A2U1UNV9_9GAMM</name>
<dbReference type="PANTHER" id="PTHR11662">
    <property type="entry name" value="SOLUTE CARRIER FAMILY 17"/>
    <property type="match status" value="1"/>
</dbReference>
<dbReference type="GO" id="GO:0022857">
    <property type="term" value="F:transmembrane transporter activity"/>
    <property type="evidence" value="ECO:0007669"/>
    <property type="project" value="InterPro"/>
</dbReference>
<dbReference type="InterPro" id="IPR000849">
    <property type="entry name" value="Sugar_P_transporter"/>
</dbReference>
<dbReference type="PIRSF" id="PIRSF002808">
    <property type="entry name" value="Hexose_phosphate_transp"/>
    <property type="match status" value="1"/>
</dbReference>
<keyword evidence="2" id="KW-1003">Cell membrane</keyword>
<dbReference type="OrthoDB" id="9771451at2"/>
<comment type="subcellular location">
    <subcellularLocation>
        <location evidence="1">Cell membrane</location>
        <topology evidence="1">Multi-pass membrane protein</topology>
    </subcellularLocation>
</comment>
<keyword evidence="3 7" id="KW-0812">Transmembrane</keyword>
<dbReference type="Proteomes" id="UP000303847">
    <property type="component" value="Chromosome"/>
</dbReference>
<dbReference type="CDD" id="cd17319">
    <property type="entry name" value="MFS_ExuT_GudP_like"/>
    <property type="match status" value="1"/>
</dbReference>
<feature type="domain" description="Major facilitator superfamily (MFS) profile" evidence="8">
    <location>
        <begin position="19"/>
        <end position="446"/>
    </location>
</feature>
<feature type="transmembrane region" description="Helical" evidence="7">
    <location>
        <begin position="420"/>
        <end position="441"/>
    </location>
</feature>
<evidence type="ECO:0000313" key="12">
    <source>
        <dbReference type="Proteomes" id="UP000303847"/>
    </source>
</evidence>
<dbReference type="Gene3D" id="1.20.1250.20">
    <property type="entry name" value="MFS general substrate transporter like domains"/>
    <property type="match status" value="2"/>
</dbReference>